<dbReference type="Proteomes" id="UP001151133">
    <property type="component" value="Unassembled WGS sequence"/>
</dbReference>
<evidence type="ECO:0000313" key="1">
    <source>
        <dbReference type="EMBL" id="MCV9934663.1"/>
    </source>
</evidence>
<evidence type="ECO:0000313" key="2">
    <source>
        <dbReference type="Proteomes" id="UP001151133"/>
    </source>
</evidence>
<keyword evidence="2" id="KW-1185">Reference proteome</keyword>
<comment type="caution">
    <text evidence="1">The sequence shown here is derived from an EMBL/GenBank/DDBJ whole genome shotgun (WGS) entry which is preliminary data.</text>
</comment>
<protein>
    <submittedName>
        <fullName evidence="1">Uncharacterized protein</fullName>
    </submittedName>
</protein>
<accession>A0A9X3CAL8</accession>
<reference evidence="1" key="1">
    <citation type="submission" date="2022-10" db="EMBL/GenBank/DDBJ databases">
        <title>Two novel species of Flavobacterium.</title>
        <authorList>
            <person name="Liu Q."/>
            <person name="Xin Y.-H."/>
        </authorList>
    </citation>
    <scope>NUCLEOTIDE SEQUENCE</scope>
    <source>
        <strain evidence="1">LS1R47</strain>
    </source>
</reference>
<proteinExistence type="predicted"/>
<gene>
    <name evidence="1" type="ORF">OIU80_20475</name>
</gene>
<dbReference type="RefSeq" id="WP_264288827.1">
    <property type="nucleotide sequence ID" value="NZ_JAOZEV010000036.1"/>
</dbReference>
<sequence>MQKENQNTSHHDVMPSVARFLSALCLEGDFREQPEYLTEIFESILETEIGDNIDLRTKMMGCIKTSRMLAKSLESFSDKQIQEACNTVIST</sequence>
<organism evidence="1 2">
    <name type="scientific">Flavobacterium frigoritolerans</name>
    <dbReference type="NCBI Taxonomy" id="2987686"/>
    <lineage>
        <taxon>Bacteria</taxon>
        <taxon>Pseudomonadati</taxon>
        <taxon>Bacteroidota</taxon>
        <taxon>Flavobacteriia</taxon>
        <taxon>Flavobacteriales</taxon>
        <taxon>Flavobacteriaceae</taxon>
        <taxon>Flavobacterium</taxon>
    </lineage>
</organism>
<dbReference type="AlphaFoldDB" id="A0A9X3CAL8"/>
<dbReference type="EMBL" id="JAOZEV010000036">
    <property type="protein sequence ID" value="MCV9934663.1"/>
    <property type="molecule type" value="Genomic_DNA"/>
</dbReference>
<name>A0A9X3CAL8_9FLAO</name>